<evidence type="ECO:0000256" key="20">
    <source>
        <dbReference type="ARBA" id="ARBA00023242"/>
    </source>
</evidence>
<evidence type="ECO:0000259" key="25">
    <source>
        <dbReference type="Pfam" id="PF13086"/>
    </source>
</evidence>
<dbReference type="Gene3D" id="3.40.50.300">
    <property type="entry name" value="P-loop containing nucleotide triphosphate hydrolases"/>
    <property type="match status" value="3"/>
</dbReference>
<dbReference type="GO" id="GO:0051539">
    <property type="term" value="F:4 iron, 4 sulfur cluster binding"/>
    <property type="evidence" value="ECO:0007669"/>
    <property type="project" value="UniProtKB-KW"/>
</dbReference>
<dbReference type="EMBL" id="CU928180">
    <property type="protein sequence ID" value="CAR30051.1"/>
    <property type="molecule type" value="Genomic_DNA"/>
</dbReference>
<evidence type="ECO:0000256" key="6">
    <source>
        <dbReference type="ARBA" id="ARBA00022485"/>
    </source>
</evidence>
<dbReference type="GO" id="GO:0000014">
    <property type="term" value="F:single-stranded DNA endodeoxyribonuclease activity"/>
    <property type="evidence" value="ECO:0007669"/>
    <property type="project" value="UniProtKB-ARBA"/>
</dbReference>
<dbReference type="OMA" id="NYCEAAI"/>
<feature type="domain" description="DNA2/NAM7 helicase helicase" evidence="25">
    <location>
        <begin position="1074"/>
        <end position="1157"/>
    </location>
</feature>
<sequence length="1539" mass="172748">MRSNETKKHGLSPLASPDRSKQEEHEHHPSRSSAVTRASRKKAVQSKKKYKFAPVDTLTRGASSEPPVLQSLSLSQVRKSKVANAPRVDHDPNLVPKPPTTLKAVSKPSKASTSAVGVPKVLEDAPPEEVIWQYSPFKNPRADFSDRDRGYKSTSEDSAIEHVVKESSTPIVPNKFKRVLNFPHMHDGQEMLPDAAVMASKKSSLRTNSVPKSFSLQPPSRASTRDIDEIINDIEDGFEIKPPFQGKDIPSSPTKMVSQRLRERQGGIQEDSLLTNDSLFAHGGTKRVEVDDKLRCSSEDHCSKENKERTDNAESTGDENEEDDEDDESLIELLTQKFVSNPSNERGPTNHENEGANSQQSNLLSSDGTQDDSLLEYFQSSETGQHKADPSCAPEKVNFESTIESVEARFSQNVVVQENLNESEKWQSYVEKALCATSREGMERWVVIESKEFLVSNKGLQKVLKCLDHKGSVSNLVVRSPWSRLTFKEGDVVHTISGSNTTNRRLFSDDRDPETGKINDNLLILNPDILISATTVGRAVECERRALLSNQISGPGEPSLPALVGNIVHELVQMCLKYKLDHVHILQERMSSFLDGILDNYVADIIMCQSTKDALLQQITAEHIPNIKQFLDAFVKRDKSRTFPSARSFANKQEMSISNIIDIEENIWSPMYGLKGFIDATVETTLPNDSTFVAPLELKTGKFKSISHEAQGTIYNLLLSDRYELPVNFFLLFYTKTNDFTKHDTLLHSLKHLIVLRNHISEYLRHELSEVTENKWQGTTLPSILGSAACDNCYSKTECMVINNLCEDGSPKESGLKKGEYEALTGHLTSNRLNYKEFYMRYEDLIVKEESSLKGINNEIFLIDSKTRESLSGKCVSNLVIVASEDDSESKLIRYTFCRKEGAAESLPSLINSQLSKNDMVIISDEAGHFALCTGRVVSISTMEITISTSRRLQSNNVRAPGFEKGRKQVLETVLMPSKSAKLGQKSITYRIDRNEVQQGLALARFNLLNLFLPSVPEGAVTTDPSTGQEIAFKRSWGGDQKTREIVVDGRTPRFVAPSEPPRVPYDEGLKSRFNEDQWKAFEKVMRLDDYALILGMPGTGKTTLIVEIVKSLVARGKTILLTSYTHSAIDNILIKLKNCDIDICRLGHKHRVHQEAWEFVPDFTEASTFEKFKEQVEKPSVVATTCLNIHDTLLSLRSKDFDYVILDEASQLSLPICVGPLKFAERFVLVGDHYQLPPLVKNDAARVGGLDLSLFKMLCEKHPDSVVELTHQYRMCEDIMTLSNYLIYDGKLKCVSEEVRDQKLEIPHMAELDTMHVPGKHGQWLDIVLNSEKRVVFLDHDKCPAFQEIAEKDNIKNPGEAELVWQCVAAMVRCGVSRRDIGVMTLYRAQLRILRKMFEAEEHNELEILTADQFQGRDKRCVIISMVRSNDGLNGGSLLRELRRVNVAMTRAKCKLIIIGSKATISSVESLRGFMSLLESRGWLHSLPPDCLESYNIPRPAPSQHSRRKKQGSVVANITAESKFTQDKSVLRDTLNGM</sequence>
<keyword evidence="20" id="KW-0539">Nucleus</keyword>
<keyword evidence="9" id="KW-0479">Metal-binding</keyword>
<keyword evidence="21" id="KW-0511">Multifunctional enzyme</keyword>
<comment type="catalytic activity">
    <reaction evidence="22">
        <text>ATP + H2O = ADP + phosphate + H(+)</text>
        <dbReference type="Rhea" id="RHEA:13065"/>
        <dbReference type="ChEBI" id="CHEBI:15377"/>
        <dbReference type="ChEBI" id="CHEBI:15378"/>
        <dbReference type="ChEBI" id="CHEBI:30616"/>
        <dbReference type="ChEBI" id="CHEBI:43474"/>
        <dbReference type="ChEBI" id="CHEBI:456216"/>
        <dbReference type="EC" id="3.6.4.12"/>
    </reaction>
</comment>
<accession>C5E1Z0</accession>
<dbReference type="InParanoid" id="C5E1Z0"/>
<evidence type="ECO:0000256" key="21">
    <source>
        <dbReference type="ARBA" id="ARBA00023268"/>
    </source>
</evidence>
<keyword evidence="17" id="KW-0411">Iron-sulfur</keyword>
<dbReference type="OrthoDB" id="6513042at2759"/>
<dbReference type="PANTHER" id="PTHR43788:SF8">
    <property type="entry name" value="DNA-BINDING PROTEIN SMUBP-2"/>
    <property type="match status" value="1"/>
</dbReference>
<evidence type="ECO:0000256" key="15">
    <source>
        <dbReference type="ARBA" id="ARBA00022840"/>
    </source>
</evidence>
<dbReference type="Pfam" id="PF08696">
    <property type="entry name" value="Dna2"/>
    <property type="match status" value="1"/>
</dbReference>
<evidence type="ECO:0000256" key="11">
    <source>
        <dbReference type="ARBA" id="ARBA00022759"/>
    </source>
</evidence>
<dbReference type="InterPro" id="IPR011604">
    <property type="entry name" value="PDDEXK-like_dom_sf"/>
</dbReference>
<keyword evidence="28" id="KW-1185">Reference proteome</keyword>
<dbReference type="FunCoup" id="C5E1Z0">
    <property type="interactions" value="609"/>
</dbReference>
<keyword evidence="14" id="KW-0347">Helicase</keyword>
<feature type="compositionally biased region" description="Polar residues" evidence="23">
    <location>
        <begin position="337"/>
        <end position="347"/>
    </location>
</feature>
<keyword evidence="18" id="KW-0238">DNA-binding</keyword>
<dbReference type="RefSeq" id="XP_002555913.1">
    <property type="nucleotide sequence ID" value="XM_002555867.1"/>
</dbReference>
<dbReference type="Proteomes" id="UP000002036">
    <property type="component" value="Chromosome H"/>
</dbReference>
<evidence type="ECO:0000256" key="13">
    <source>
        <dbReference type="ARBA" id="ARBA00022801"/>
    </source>
</evidence>
<evidence type="ECO:0000256" key="16">
    <source>
        <dbReference type="ARBA" id="ARBA00023004"/>
    </source>
</evidence>
<name>C5E1Z0_LACTC</name>
<keyword evidence="13" id="KW-0378">Hydrolase</keyword>
<dbReference type="GO" id="GO:0043139">
    <property type="term" value="F:5'-3' DNA helicase activity"/>
    <property type="evidence" value="ECO:0007669"/>
    <property type="project" value="TreeGrafter"/>
</dbReference>
<dbReference type="GO" id="GO:0006273">
    <property type="term" value="P:lagging strand elongation"/>
    <property type="evidence" value="ECO:0007669"/>
    <property type="project" value="UniProtKB-ARBA"/>
</dbReference>
<evidence type="ECO:0000256" key="10">
    <source>
        <dbReference type="ARBA" id="ARBA00022741"/>
    </source>
</evidence>
<dbReference type="GO" id="GO:0005634">
    <property type="term" value="C:nucleus"/>
    <property type="evidence" value="ECO:0007669"/>
    <property type="project" value="UniProtKB-SubCell"/>
</dbReference>
<evidence type="ECO:0000256" key="2">
    <source>
        <dbReference type="ARBA" id="ARBA00004123"/>
    </source>
</evidence>
<evidence type="ECO:0000313" key="27">
    <source>
        <dbReference type="EMBL" id="CAR30051.1"/>
    </source>
</evidence>
<dbReference type="KEGG" id="lth:KLTH0H00770g"/>
<feature type="compositionally biased region" description="Polar residues" evidence="23">
    <location>
        <begin position="355"/>
        <end position="368"/>
    </location>
</feature>
<organism evidence="27 28">
    <name type="scientific">Lachancea thermotolerans (strain ATCC 56472 / CBS 6340 / NRRL Y-8284)</name>
    <name type="common">Yeast</name>
    <name type="synonym">Kluyveromyces thermotolerans</name>
    <dbReference type="NCBI Taxonomy" id="559295"/>
    <lineage>
        <taxon>Eukaryota</taxon>
        <taxon>Fungi</taxon>
        <taxon>Dikarya</taxon>
        <taxon>Ascomycota</taxon>
        <taxon>Saccharomycotina</taxon>
        <taxon>Saccharomycetes</taxon>
        <taxon>Saccharomycetales</taxon>
        <taxon>Saccharomycetaceae</taxon>
        <taxon>Lachancea</taxon>
    </lineage>
</organism>
<feature type="region of interest" description="Disordered" evidence="23">
    <location>
        <begin position="297"/>
        <end position="369"/>
    </location>
</feature>
<dbReference type="FunFam" id="3.40.50.300:FF:000789">
    <property type="entry name" value="DNA replication ATP-dependent helicase/nuclease DNA2"/>
    <property type="match status" value="1"/>
</dbReference>
<feature type="compositionally biased region" description="Polar residues" evidence="23">
    <location>
        <begin position="201"/>
        <end position="222"/>
    </location>
</feature>
<feature type="compositionally biased region" description="Basic and acidic residues" evidence="23">
    <location>
        <begin position="142"/>
        <end position="165"/>
    </location>
</feature>
<protein>
    <recommendedName>
        <fullName evidence="5">DNA replication ATP-dependent helicase/nuclease DNA2</fullName>
        <ecNumber evidence="4">3.6.4.12</ecNumber>
    </recommendedName>
</protein>
<dbReference type="CDD" id="cd18041">
    <property type="entry name" value="DEXXQc_DNA2"/>
    <property type="match status" value="1"/>
</dbReference>
<keyword evidence="15" id="KW-0067">ATP-binding</keyword>
<feature type="domain" description="DNA2/NAM7 helicase helicase" evidence="25">
    <location>
        <begin position="1174"/>
        <end position="1243"/>
    </location>
</feature>
<dbReference type="HOGENOM" id="CLU_001666_2_1_1"/>
<keyword evidence="11" id="KW-0255">Endonuclease</keyword>
<evidence type="ECO:0000256" key="8">
    <source>
        <dbReference type="ARBA" id="ARBA00022722"/>
    </source>
</evidence>
<feature type="compositionally biased region" description="Basic and acidic residues" evidence="23">
    <location>
        <begin position="297"/>
        <end position="312"/>
    </location>
</feature>
<evidence type="ECO:0000256" key="22">
    <source>
        <dbReference type="ARBA" id="ARBA00047995"/>
    </source>
</evidence>
<dbReference type="InterPro" id="IPR047187">
    <property type="entry name" value="SF1_C_Upf1"/>
</dbReference>
<feature type="compositionally biased region" description="Basic and acidic residues" evidence="23">
    <location>
        <begin position="18"/>
        <end position="29"/>
    </location>
</feature>
<dbReference type="FunFam" id="3.40.50.300:FF:000721">
    <property type="entry name" value="DNA replication ATP-dependent helicase/nuclease DNA2"/>
    <property type="match status" value="1"/>
</dbReference>
<feature type="region of interest" description="Disordered" evidence="23">
    <location>
        <begin position="237"/>
        <end position="273"/>
    </location>
</feature>
<evidence type="ECO:0000256" key="19">
    <source>
        <dbReference type="ARBA" id="ARBA00023204"/>
    </source>
</evidence>
<evidence type="ECO:0000256" key="7">
    <source>
        <dbReference type="ARBA" id="ARBA00022705"/>
    </source>
</evidence>
<feature type="domain" description="DNA replication factor Dna2 N-terminal" evidence="24">
    <location>
        <begin position="469"/>
        <end position="683"/>
    </location>
</feature>
<comment type="cofactor">
    <cofactor evidence="1">
        <name>[4Fe-4S] cluster</name>
        <dbReference type="ChEBI" id="CHEBI:49883"/>
    </cofactor>
</comment>
<dbReference type="GO" id="GO:0017116">
    <property type="term" value="F:single-stranded DNA helicase activity"/>
    <property type="evidence" value="ECO:0007669"/>
    <property type="project" value="InterPro"/>
</dbReference>
<evidence type="ECO:0000313" key="28">
    <source>
        <dbReference type="Proteomes" id="UP000002036"/>
    </source>
</evidence>
<evidence type="ECO:0000256" key="14">
    <source>
        <dbReference type="ARBA" id="ARBA00022806"/>
    </source>
</evidence>
<evidence type="ECO:0000259" key="24">
    <source>
        <dbReference type="Pfam" id="PF08696"/>
    </source>
</evidence>
<dbReference type="CDD" id="cd18808">
    <property type="entry name" value="SF1_C_Upf1"/>
    <property type="match status" value="1"/>
</dbReference>
<dbReference type="InterPro" id="IPR041679">
    <property type="entry name" value="DNA2/NAM7-like_C"/>
</dbReference>
<dbReference type="GO" id="GO:0035861">
    <property type="term" value="C:site of double-strand break"/>
    <property type="evidence" value="ECO:0007669"/>
    <property type="project" value="UniProtKB-ARBA"/>
</dbReference>
<evidence type="ECO:0000259" key="26">
    <source>
        <dbReference type="Pfam" id="PF13087"/>
    </source>
</evidence>
<dbReference type="GeneID" id="8294225"/>
<feature type="region of interest" description="Disordered" evidence="23">
    <location>
        <begin position="1"/>
        <end position="120"/>
    </location>
</feature>
<dbReference type="STRING" id="559295.C5E1Z0"/>
<evidence type="ECO:0000256" key="9">
    <source>
        <dbReference type="ARBA" id="ARBA00022723"/>
    </source>
</evidence>
<dbReference type="InterPro" id="IPR041677">
    <property type="entry name" value="DNA2/NAM7_AAA_11"/>
</dbReference>
<keyword evidence="19" id="KW-0234">DNA repair</keyword>
<evidence type="ECO:0000256" key="23">
    <source>
        <dbReference type="SAM" id="MobiDB-lite"/>
    </source>
</evidence>
<dbReference type="Pfam" id="PF13087">
    <property type="entry name" value="AAA_12"/>
    <property type="match status" value="1"/>
</dbReference>
<dbReference type="InterPro" id="IPR050534">
    <property type="entry name" value="Coronavir_polyprotein_1ab"/>
</dbReference>
<feature type="region of interest" description="Disordered" evidence="23">
    <location>
        <begin position="200"/>
        <end position="224"/>
    </location>
</feature>
<keyword evidence="10" id="KW-0547">Nucleotide-binding</keyword>
<dbReference type="PANTHER" id="PTHR43788">
    <property type="entry name" value="DNA2/NAM7 HELICASE FAMILY MEMBER"/>
    <property type="match status" value="1"/>
</dbReference>
<evidence type="ECO:0000256" key="12">
    <source>
        <dbReference type="ARBA" id="ARBA00022763"/>
    </source>
</evidence>
<keyword evidence="6" id="KW-0004">4Fe-4S</keyword>
<dbReference type="EC" id="3.6.4.12" evidence="4"/>
<comment type="subcellular location">
    <subcellularLocation>
        <location evidence="2">Nucleus</location>
    </subcellularLocation>
</comment>
<dbReference type="GO" id="GO:0003677">
    <property type="term" value="F:DNA binding"/>
    <property type="evidence" value="ECO:0007669"/>
    <property type="project" value="UniProtKB-KW"/>
</dbReference>
<proteinExistence type="inferred from homology"/>
<gene>
    <name evidence="27" type="ordered locus">KLTH0H00770g</name>
</gene>
<dbReference type="GO" id="GO:0006302">
    <property type="term" value="P:double-strand break repair"/>
    <property type="evidence" value="ECO:0007669"/>
    <property type="project" value="UniProtKB-ARBA"/>
</dbReference>
<dbReference type="InterPro" id="IPR026851">
    <property type="entry name" value="Dna2/JHS1_DEXXQ-box"/>
</dbReference>
<dbReference type="SUPFAM" id="SSF52540">
    <property type="entry name" value="P-loop containing nucleoside triphosphate hydrolases"/>
    <property type="match status" value="1"/>
</dbReference>
<dbReference type="GO" id="GO:0046872">
    <property type="term" value="F:metal ion binding"/>
    <property type="evidence" value="ECO:0007669"/>
    <property type="project" value="UniProtKB-KW"/>
</dbReference>
<reference evidence="27 28" key="1">
    <citation type="journal article" date="2009" name="Genome Res.">
        <title>Comparative genomics of protoploid Saccharomycetaceae.</title>
        <authorList>
            <consortium name="The Genolevures Consortium"/>
            <person name="Souciet J.-L."/>
            <person name="Dujon B."/>
            <person name="Gaillardin C."/>
            <person name="Johnston M."/>
            <person name="Baret P.V."/>
            <person name="Cliften P."/>
            <person name="Sherman D.J."/>
            <person name="Weissenbach J."/>
            <person name="Westhof E."/>
            <person name="Wincker P."/>
            <person name="Jubin C."/>
            <person name="Poulain J."/>
            <person name="Barbe V."/>
            <person name="Segurens B."/>
            <person name="Artiguenave F."/>
            <person name="Anthouard V."/>
            <person name="Vacherie B."/>
            <person name="Val M.-E."/>
            <person name="Fulton R.S."/>
            <person name="Minx P."/>
            <person name="Wilson R."/>
            <person name="Durrens P."/>
            <person name="Jean G."/>
            <person name="Marck C."/>
            <person name="Martin T."/>
            <person name="Nikolski M."/>
            <person name="Rolland T."/>
            <person name="Seret M.-L."/>
            <person name="Casaregola S."/>
            <person name="Despons L."/>
            <person name="Fairhead C."/>
            <person name="Fischer G."/>
            <person name="Lafontaine I."/>
            <person name="Leh V."/>
            <person name="Lemaire M."/>
            <person name="de Montigny J."/>
            <person name="Neuveglise C."/>
            <person name="Thierry A."/>
            <person name="Blanc-Lenfle I."/>
            <person name="Bleykasten C."/>
            <person name="Diffels J."/>
            <person name="Fritsch E."/>
            <person name="Frangeul L."/>
            <person name="Goeffon A."/>
            <person name="Jauniaux N."/>
            <person name="Kachouri-Lafond R."/>
            <person name="Payen C."/>
            <person name="Potier S."/>
            <person name="Pribylova L."/>
            <person name="Ozanne C."/>
            <person name="Richard G.-F."/>
            <person name="Sacerdot C."/>
            <person name="Straub M.-L."/>
            <person name="Talla E."/>
        </authorList>
    </citation>
    <scope>NUCLEOTIDE SEQUENCE [LARGE SCALE GENOMIC DNA]</scope>
    <source>
        <strain evidence="28">ATCC 56472 / CBS 6340 / NRRL Y-8284</strain>
    </source>
</reference>
<dbReference type="InterPro" id="IPR014808">
    <property type="entry name" value="DNA_replication_fac_Dna2_N"/>
</dbReference>
<feature type="domain" description="DNA2/NAM7 helicase-like C-terminal" evidence="26">
    <location>
        <begin position="1251"/>
        <end position="1463"/>
    </location>
</feature>
<feature type="region of interest" description="Disordered" evidence="23">
    <location>
        <begin position="142"/>
        <end position="167"/>
    </location>
</feature>
<dbReference type="GO" id="GO:0016887">
    <property type="term" value="F:ATP hydrolysis activity"/>
    <property type="evidence" value="ECO:0007669"/>
    <property type="project" value="RHEA"/>
</dbReference>
<feature type="compositionally biased region" description="Basic residues" evidence="23">
    <location>
        <begin position="38"/>
        <end position="51"/>
    </location>
</feature>
<evidence type="ECO:0000256" key="3">
    <source>
        <dbReference type="ARBA" id="ARBA00007913"/>
    </source>
</evidence>
<feature type="compositionally biased region" description="Acidic residues" evidence="23">
    <location>
        <begin position="316"/>
        <end position="330"/>
    </location>
</feature>
<evidence type="ECO:0000256" key="4">
    <source>
        <dbReference type="ARBA" id="ARBA00012551"/>
    </source>
</evidence>
<keyword evidence="12" id="KW-0227">DNA damage</keyword>
<dbReference type="eggNOG" id="KOG1805">
    <property type="taxonomic scope" value="Eukaryota"/>
</dbReference>
<evidence type="ECO:0000256" key="5">
    <source>
        <dbReference type="ARBA" id="ARBA00021516"/>
    </source>
</evidence>
<dbReference type="Gene3D" id="3.90.320.10">
    <property type="match status" value="1"/>
</dbReference>
<evidence type="ECO:0000256" key="17">
    <source>
        <dbReference type="ARBA" id="ARBA00023014"/>
    </source>
</evidence>
<keyword evidence="7" id="KW-0235">DNA replication</keyword>
<dbReference type="Pfam" id="PF13086">
    <property type="entry name" value="AAA_11"/>
    <property type="match status" value="2"/>
</dbReference>
<dbReference type="GO" id="GO:0005524">
    <property type="term" value="F:ATP binding"/>
    <property type="evidence" value="ECO:0007669"/>
    <property type="project" value="UniProtKB-KW"/>
</dbReference>
<keyword evidence="16" id="KW-0408">Iron</keyword>
<evidence type="ECO:0000256" key="1">
    <source>
        <dbReference type="ARBA" id="ARBA00001966"/>
    </source>
</evidence>
<dbReference type="InterPro" id="IPR027417">
    <property type="entry name" value="P-loop_NTPase"/>
</dbReference>
<comment type="similarity">
    <text evidence="3">Belongs to the DNA2/NAM7 helicase family.</text>
</comment>
<keyword evidence="8" id="KW-0540">Nuclease</keyword>
<evidence type="ECO:0000256" key="18">
    <source>
        <dbReference type="ARBA" id="ARBA00023125"/>
    </source>
</evidence>